<reference evidence="1 2" key="1">
    <citation type="submission" date="2021-09" db="EMBL/GenBank/DDBJ databases">
        <title>Whole genome sequence of Nocardioides sp. GBK3QG-3.</title>
        <authorList>
            <person name="Tuo L."/>
        </authorList>
    </citation>
    <scope>NUCLEOTIDE SEQUENCE [LARGE SCALE GENOMIC DNA]</scope>
    <source>
        <strain evidence="1 2">GBK3QG-3</strain>
    </source>
</reference>
<dbReference type="Gene3D" id="3.40.1360.10">
    <property type="match status" value="1"/>
</dbReference>
<name>A0ABS7UG77_9ACTN</name>
<protein>
    <submittedName>
        <fullName evidence="1">Toprim domain-containing protein</fullName>
    </submittedName>
</protein>
<dbReference type="Proteomes" id="UP000780875">
    <property type="component" value="Unassembled WGS sequence"/>
</dbReference>
<evidence type="ECO:0000313" key="1">
    <source>
        <dbReference type="EMBL" id="MBZ5739772.1"/>
    </source>
</evidence>
<dbReference type="CDD" id="cd01029">
    <property type="entry name" value="TOPRIM_primases"/>
    <property type="match status" value="1"/>
</dbReference>
<keyword evidence="2" id="KW-1185">Reference proteome</keyword>
<comment type="caution">
    <text evidence="1">The sequence shown here is derived from an EMBL/GenBank/DDBJ whole genome shotgun (WGS) entry which is preliminary data.</text>
</comment>
<organism evidence="1 2">
    <name type="scientific">Nocardioides mangrovi</name>
    <dbReference type="NCBI Taxonomy" id="2874580"/>
    <lineage>
        <taxon>Bacteria</taxon>
        <taxon>Bacillati</taxon>
        <taxon>Actinomycetota</taxon>
        <taxon>Actinomycetes</taxon>
        <taxon>Propionibacteriales</taxon>
        <taxon>Nocardioidaceae</taxon>
        <taxon>Nocardioides</taxon>
    </lineage>
</organism>
<gene>
    <name evidence="1" type="ORF">K8U61_16475</name>
</gene>
<evidence type="ECO:0000313" key="2">
    <source>
        <dbReference type="Proteomes" id="UP000780875"/>
    </source>
</evidence>
<accession>A0ABS7UG77</accession>
<proteinExistence type="predicted"/>
<dbReference type="EMBL" id="JAIQZJ010000009">
    <property type="protein sequence ID" value="MBZ5739772.1"/>
    <property type="molecule type" value="Genomic_DNA"/>
</dbReference>
<dbReference type="RefSeq" id="WP_224124132.1">
    <property type="nucleotide sequence ID" value="NZ_JAIQZJ010000009.1"/>
</dbReference>
<sequence>MSIVADYLYTDHHGRPVIRKIRREPKGFRMYAARYKGDRLYWKTGVQRWQPEWAEKALFNLPVLLAALQAGEPVYMTEGERDAEAFSSLQKLPVTTNWQGAGKFTREQAEWFLWGGGRSDITIFLDRDDAGHFAAWQRYSLLVGVGVAPSRITMLRPRATRHKDLTDVALDGLSRSAFRPVSPRRARLGAERYGAERAARYTFAGTA</sequence>
<dbReference type="InterPro" id="IPR034154">
    <property type="entry name" value="TOPRIM_DnaG/twinkle"/>
</dbReference>
<dbReference type="SUPFAM" id="SSF56731">
    <property type="entry name" value="DNA primase core"/>
    <property type="match status" value="1"/>
</dbReference>